<proteinExistence type="inferred from homology"/>
<evidence type="ECO:0000259" key="2">
    <source>
        <dbReference type="Pfam" id="PF01337"/>
    </source>
</evidence>
<dbReference type="Proteomes" id="UP001144352">
    <property type="component" value="Unassembled WGS sequence"/>
</dbReference>
<accession>A0A9W6G3Z9</accession>
<dbReference type="RefSeq" id="WP_214184776.1">
    <property type="nucleotide sequence ID" value="NZ_BSDS01000002.1"/>
</dbReference>
<evidence type="ECO:0000313" key="4">
    <source>
        <dbReference type="Proteomes" id="UP001144352"/>
    </source>
</evidence>
<reference evidence="3" key="1">
    <citation type="submission" date="2022-12" db="EMBL/GenBank/DDBJ databases">
        <title>Reference genome sequencing for broad-spectrum identification of bacterial and archaeal isolates by mass spectrometry.</title>
        <authorList>
            <person name="Sekiguchi Y."/>
            <person name="Tourlousse D.M."/>
        </authorList>
    </citation>
    <scope>NUCLEOTIDE SEQUENCE</scope>
    <source>
        <strain evidence="3">H2</strain>
    </source>
</reference>
<dbReference type="InterPro" id="IPR035905">
    <property type="entry name" value="Barstar-like_sf"/>
</dbReference>
<feature type="domain" description="Barstar (barnase inhibitor)" evidence="2">
    <location>
        <begin position="5"/>
        <end position="89"/>
    </location>
</feature>
<evidence type="ECO:0000313" key="3">
    <source>
        <dbReference type="EMBL" id="GLI39954.1"/>
    </source>
</evidence>
<comment type="similarity">
    <text evidence="1">Belongs to the barstar family.</text>
</comment>
<dbReference type="Gene3D" id="3.30.370.10">
    <property type="entry name" value="Barstar-like"/>
    <property type="match status" value="1"/>
</dbReference>
<dbReference type="EMBL" id="BSDS01000002">
    <property type="protein sequence ID" value="GLI39954.1"/>
    <property type="molecule type" value="Genomic_DNA"/>
</dbReference>
<gene>
    <name evidence="3" type="ORF">GHYDROH2_34550</name>
</gene>
<protein>
    <submittedName>
        <fullName evidence="3">Barnase inhibitor</fullName>
    </submittedName>
</protein>
<name>A0A9W6G3Z9_9BACT</name>
<dbReference type="SUPFAM" id="SSF52038">
    <property type="entry name" value="Barstar-related"/>
    <property type="match status" value="1"/>
</dbReference>
<keyword evidence="4" id="KW-1185">Reference proteome</keyword>
<organism evidence="3 4">
    <name type="scientific">Geobacter hydrogenophilus</name>
    <dbReference type="NCBI Taxonomy" id="40983"/>
    <lineage>
        <taxon>Bacteria</taxon>
        <taxon>Pseudomonadati</taxon>
        <taxon>Thermodesulfobacteriota</taxon>
        <taxon>Desulfuromonadia</taxon>
        <taxon>Geobacterales</taxon>
        <taxon>Geobacteraceae</taxon>
        <taxon>Geobacter</taxon>
    </lineage>
</organism>
<sequence>MSVKRCTISGRSVHSLNELYDELARQLPLPDYFGRNLDALWDVLSTDIEGPVELIWEDSEHSKRSMGKDYERVVSLLRDLAKEREDFRVIFR</sequence>
<dbReference type="Pfam" id="PF01337">
    <property type="entry name" value="Barstar"/>
    <property type="match status" value="1"/>
</dbReference>
<dbReference type="AlphaFoldDB" id="A0A9W6G3Z9"/>
<dbReference type="InterPro" id="IPR000468">
    <property type="entry name" value="Barstar"/>
</dbReference>
<evidence type="ECO:0000256" key="1">
    <source>
        <dbReference type="ARBA" id="ARBA00006845"/>
    </source>
</evidence>
<comment type="caution">
    <text evidence="3">The sequence shown here is derived from an EMBL/GenBank/DDBJ whole genome shotgun (WGS) entry which is preliminary data.</text>
</comment>